<evidence type="ECO:0000313" key="1">
    <source>
        <dbReference type="EMBL" id="SEA51450.1"/>
    </source>
</evidence>
<name>A0A1H4BTP0_9FLAO</name>
<keyword evidence="2" id="KW-1185">Reference proteome</keyword>
<dbReference type="RefSeq" id="WP_091087918.1">
    <property type="nucleotide sequence ID" value="NZ_FNRD01000005.1"/>
</dbReference>
<dbReference type="SUPFAM" id="SSF47336">
    <property type="entry name" value="ACP-like"/>
    <property type="match status" value="1"/>
</dbReference>
<organism evidence="1 2">
    <name type="scientific">Flavobacterium gillisiae</name>
    <dbReference type="NCBI Taxonomy" id="150146"/>
    <lineage>
        <taxon>Bacteria</taxon>
        <taxon>Pseudomonadati</taxon>
        <taxon>Bacteroidota</taxon>
        <taxon>Flavobacteriia</taxon>
        <taxon>Flavobacteriales</taxon>
        <taxon>Flavobacteriaceae</taxon>
        <taxon>Flavobacterium</taxon>
    </lineage>
</organism>
<accession>A0A1H4BTP0</accession>
<reference evidence="2" key="1">
    <citation type="submission" date="2016-10" db="EMBL/GenBank/DDBJ databases">
        <authorList>
            <person name="Varghese N."/>
            <person name="Submissions S."/>
        </authorList>
    </citation>
    <scope>NUCLEOTIDE SEQUENCE [LARGE SCALE GENOMIC DNA]</scope>
    <source>
        <strain evidence="2">DSM 22376</strain>
    </source>
</reference>
<dbReference type="STRING" id="150146.SAMN05443667_10571"/>
<protein>
    <submittedName>
        <fullName evidence="1">Acyl carrier protein</fullName>
    </submittedName>
</protein>
<dbReference type="EMBL" id="FNRD01000005">
    <property type="protein sequence ID" value="SEA51450.1"/>
    <property type="molecule type" value="Genomic_DNA"/>
</dbReference>
<dbReference type="Gene3D" id="1.10.1200.10">
    <property type="entry name" value="ACP-like"/>
    <property type="match status" value="1"/>
</dbReference>
<dbReference type="AlphaFoldDB" id="A0A1H4BTP0"/>
<dbReference type="InterPro" id="IPR036736">
    <property type="entry name" value="ACP-like_sf"/>
</dbReference>
<gene>
    <name evidence="1" type="ORF">SAMN05443667_10571</name>
</gene>
<dbReference type="Proteomes" id="UP000198951">
    <property type="component" value="Unassembled WGS sequence"/>
</dbReference>
<proteinExistence type="predicted"/>
<dbReference type="OrthoDB" id="771003at2"/>
<evidence type="ECO:0000313" key="2">
    <source>
        <dbReference type="Proteomes" id="UP000198951"/>
    </source>
</evidence>
<sequence length="85" mass="9996">MNKEETLLQLRNIVKPYINNEEAFENFTEDTDFITDLNINSANLVDIILDVEDHFKIHIDNESMEKMIDVKSTLEIIETKLAKKR</sequence>